<keyword evidence="6" id="KW-1185">Reference proteome</keyword>
<evidence type="ECO:0000256" key="4">
    <source>
        <dbReference type="ARBA" id="ARBA00023014"/>
    </source>
</evidence>
<dbReference type="InterPro" id="IPR016100">
    <property type="entry name" value="Prismane_a-bundle"/>
</dbReference>
<dbReference type="GO" id="GO:0004601">
    <property type="term" value="F:peroxidase activity"/>
    <property type="evidence" value="ECO:0007669"/>
    <property type="project" value="TreeGrafter"/>
</dbReference>
<dbReference type="Proteomes" id="UP000308489">
    <property type="component" value="Chromosome 1"/>
</dbReference>
<protein>
    <submittedName>
        <fullName evidence="5">Hydroxylamine reductase Hcp</fullName>
        <ecNumber evidence="5">1.7.-.-</ecNumber>
    </submittedName>
</protein>
<reference evidence="5 6" key="1">
    <citation type="submission" date="2019-05" db="EMBL/GenBank/DDBJ databases">
        <authorList>
            <consortium name="Pathogen Informatics"/>
        </authorList>
    </citation>
    <scope>NUCLEOTIDE SEQUENCE [LARGE SCALE GENOMIC DNA]</scope>
    <source>
        <strain evidence="5 6">NCTC503</strain>
    </source>
</reference>
<gene>
    <name evidence="5" type="primary">hcp_1</name>
    <name evidence="5" type="ORF">NCTC503_00337</name>
</gene>
<organism evidence="5 6">
    <name type="scientific">Hathewaya histolytica</name>
    <name type="common">Clostridium histolyticum</name>
    <dbReference type="NCBI Taxonomy" id="1498"/>
    <lineage>
        <taxon>Bacteria</taxon>
        <taxon>Bacillati</taxon>
        <taxon>Bacillota</taxon>
        <taxon>Clostridia</taxon>
        <taxon>Eubacteriales</taxon>
        <taxon>Clostridiaceae</taxon>
        <taxon>Hathewaya</taxon>
    </lineage>
</organism>
<dbReference type="KEGG" id="hhw:NCTC503_00337"/>
<dbReference type="GO" id="GO:0046872">
    <property type="term" value="F:metal ion binding"/>
    <property type="evidence" value="ECO:0007669"/>
    <property type="project" value="UniProtKB-KW"/>
</dbReference>
<evidence type="ECO:0000313" key="6">
    <source>
        <dbReference type="Proteomes" id="UP000308489"/>
    </source>
</evidence>
<proteinExistence type="predicted"/>
<evidence type="ECO:0000256" key="1">
    <source>
        <dbReference type="ARBA" id="ARBA00022485"/>
    </source>
</evidence>
<dbReference type="AlphaFoldDB" id="A0A4U9QWY3"/>
<dbReference type="Pfam" id="PF03063">
    <property type="entry name" value="Prismane"/>
    <property type="match status" value="1"/>
</dbReference>
<dbReference type="EMBL" id="LR590481">
    <property type="protein sequence ID" value="VTQ83344.1"/>
    <property type="molecule type" value="Genomic_DNA"/>
</dbReference>
<dbReference type="InterPro" id="IPR004137">
    <property type="entry name" value="HCP/CODH"/>
</dbReference>
<evidence type="ECO:0000313" key="5">
    <source>
        <dbReference type="EMBL" id="VTQ83344.1"/>
    </source>
</evidence>
<dbReference type="RefSeq" id="WP_138209149.1">
    <property type="nucleotide sequence ID" value="NZ_CBCRUQ010000015.1"/>
</dbReference>
<dbReference type="PANTHER" id="PTHR30109:SF0">
    <property type="entry name" value="HYDROXYLAMINE REDUCTASE"/>
    <property type="match status" value="1"/>
</dbReference>
<dbReference type="PANTHER" id="PTHR30109">
    <property type="entry name" value="HYDROXYLAMINE REDUCTASE"/>
    <property type="match status" value="1"/>
</dbReference>
<dbReference type="GO" id="GO:0051539">
    <property type="term" value="F:4 iron, 4 sulfur cluster binding"/>
    <property type="evidence" value="ECO:0007669"/>
    <property type="project" value="UniProtKB-KW"/>
</dbReference>
<keyword evidence="3" id="KW-0408">Iron</keyword>
<dbReference type="Gene3D" id="1.20.1270.20">
    <property type="match status" value="1"/>
</dbReference>
<dbReference type="GO" id="GO:0050418">
    <property type="term" value="F:hydroxylamine reductase activity"/>
    <property type="evidence" value="ECO:0007669"/>
    <property type="project" value="TreeGrafter"/>
</dbReference>
<evidence type="ECO:0000256" key="2">
    <source>
        <dbReference type="ARBA" id="ARBA00022723"/>
    </source>
</evidence>
<dbReference type="OrthoDB" id="9761526at2"/>
<keyword evidence="5" id="KW-0560">Oxidoreductase</keyword>
<keyword evidence="1" id="KW-0004">4Fe-4S</keyword>
<dbReference type="Gene3D" id="3.40.50.2030">
    <property type="match status" value="1"/>
</dbReference>
<accession>A0A4U9QWY3</accession>
<dbReference type="EC" id="1.7.-.-" evidence="5"/>
<dbReference type="InterPro" id="IPR016099">
    <property type="entry name" value="Prismane-like_a/b-sand"/>
</dbReference>
<evidence type="ECO:0000256" key="3">
    <source>
        <dbReference type="ARBA" id="ARBA00023004"/>
    </source>
</evidence>
<dbReference type="SUPFAM" id="SSF56821">
    <property type="entry name" value="Prismane protein-like"/>
    <property type="match status" value="1"/>
</dbReference>
<sequence>MDNDVSDFFFRTFNELSNNKLNSEELIKLIIDFGKVNLRYMQLWDKDNSENVDFISWINNDLHLKIFEGSEEYEFTRYVTLLYKEELMGSIETGSLKHFLLLRECYNEGLESEYFTKVVEKAPKDTIILALACEKDIFNKSEFETIGNIPRLLNIGAYNDTYDVIRILLALSRMFKCHVNKLPLSLVLSLNEEQDMVVLLTLISLGIKNIRLVVDLEELMPTNVYKVLVDKFGIKKISTPEEDLKEILI</sequence>
<keyword evidence="2" id="KW-0479">Metal-binding</keyword>
<dbReference type="InterPro" id="IPR011254">
    <property type="entry name" value="Prismane-like_sf"/>
</dbReference>
<dbReference type="GO" id="GO:0042542">
    <property type="term" value="P:response to hydrogen peroxide"/>
    <property type="evidence" value="ECO:0007669"/>
    <property type="project" value="TreeGrafter"/>
</dbReference>
<name>A0A4U9QWY3_HATHI</name>
<keyword evidence="4" id="KW-0411">Iron-sulfur</keyword>